<feature type="domain" description="DUF4189" evidence="2">
    <location>
        <begin position="31"/>
        <end position="109"/>
    </location>
</feature>
<evidence type="ECO:0000256" key="1">
    <source>
        <dbReference type="SAM" id="SignalP"/>
    </source>
</evidence>
<comment type="caution">
    <text evidence="3">The sequence shown here is derived from an EMBL/GenBank/DDBJ whole genome shotgun (WGS) entry which is preliminary data.</text>
</comment>
<keyword evidence="4" id="KW-1185">Reference proteome</keyword>
<organism evidence="3 4">
    <name type="scientific">Mycobacterium paraffinicum</name>
    <dbReference type="NCBI Taxonomy" id="53378"/>
    <lineage>
        <taxon>Bacteria</taxon>
        <taxon>Bacillati</taxon>
        <taxon>Actinomycetota</taxon>
        <taxon>Actinomycetes</taxon>
        <taxon>Mycobacteriales</taxon>
        <taxon>Mycobacteriaceae</taxon>
        <taxon>Mycobacterium</taxon>
    </lineage>
</organism>
<dbReference type="EMBL" id="BAABGF010000022">
    <property type="protein sequence ID" value="GAA4538666.1"/>
    <property type="molecule type" value="Genomic_DNA"/>
</dbReference>
<evidence type="ECO:0000259" key="2">
    <source>
        <dbReference type="Pfam" id="PF13827"/>
    </source>
</evidence>
<feature type="signal peptide" evidence="1">
    <location>
        <begin position="1"/>
        <end position="21"/>
    </location>
</feature>
<evidence type="ECO:0000313" key="3">
    <source>
        <dbReference type="EMBL" id="GAA4538666.1"/>
    </source>
</evidence>
<reference evidence="4" key="1">
    <citation type="journal article" date="2019" name="Int. J. Syst. Evol. Microbiol.">
        <title>The Global Catalogue of Microorganisms (GCM) 10K type strain sequencing project: providing services to taxonomists for standard genome sequencing and annotation.</title>
        <authorList>
            <consortium name="The Broad Institute Genomics Platform"/>
            <consortium name="The Broad Institute Genome Sequencing Center for Infectious Disease"/>
            <person name="Wu L."/>
            <person name="Ma J."/>
        </authorList>
    </citation>
    <scope>NUCLEOTIDE SEQUENCE [LARGE SCALE GENOMIC DNA]</scope>
    <source>
        <strain evidence="4">JCM 17782</strain>
    </source>
</reference>
<dbReference type="RefSeq" id="WP_425563454.1">
    <property type="nucleotide sequence ID" value="NZ_BAABGF010000022.1"/>
</dbReference>
<sequence length="124" mass="12518">MPMNRLIAGVGALLAGVAVVAAPAAHSDPGWVAVAASDSENHTHWSWGPGSRGAAEAQALAACRDTYGPNCHVIASGTPCLALVEDAEDYHWGIAGNADDAIANAKARAAAGGSTFDGVHCIWD</sequence>
<proteinExistence type="predicted"/>
<name>A0ABP8RHF4_9MYCO</name>
<feature type="chain" id="PRO_5046571257" description="DUF4189 domain-containing protein" evidence="1">
    <location>
        <begin position="22"/>
        <end position="124"/>
    </location>
</feature>
<dbReference type="Proteomes" id="UP001501417">
    <property type="component" value="Unassembled WGS sequence"/>
</dbReference>
<accession>A0ABP8RHF4</accession>
<evidence type="ECO:0000313" key="4">
    <source>
        <dbReference type="Proteomes" id="UP001501417"/>
    </source>
</evidence>
<gene>
    <name evidence="3" type="ORF">GCM10023161_17100</name>
</gene>
<keyword evidence="1" id="KW-0732">Signal</keyword>
<dbReference type="Pfam" id="PF13827">
    <property type="entry name" value="DUF4189"/>
    <property type="match status" value="1"/>
</dbReference>
<protein>
    <recommendedName>
        <fullName evidence="2">DUF4189 domain-containing protein</fullName>
    </recommendedName>
</protein>
<dbReference type="InterPro" id="IPR025240">
    <property type="entry name" value="DUF4189"/>
</dbReference>